<dbReference type="AlphaFoldDB" id="L0F575"/>
<dbReference type="PANTHER" id="PTHR30413">
    <property type="entry name" value="INNER MEMBRANE TRANSPORT PERMEASE"/>
    <property type="match status" value="1"/>
</dbReference>
<evidence type="ECO:0000313" key="11">
    <source>
        <dbReference type="Proteomes" id="UP000010797"/>
    </source>
</evidence>
<evidence type="ECO:0000259" key="9">
    <source>
        <dbReference type="PROSITE" id="PS51012"/>
    </source>
</evidence>
<sequence length="284" mass="32310">MSEIRADITLGEKKRSLWNPSSMVASLWQNRELIKQFVKREVIGRYKGSYLGLFWSFLNPLFMLAVYSFVFSVVFEAKWGIGTGSKIEFALVLFCGLTTFNIFAEVISRAPNLIVSNVNYVKKVVFPLEILPIVVLGSALVQAAISLVLLVSALVVFMGIFHWTMLLLPLVLLPQLLLVLGAGWFLASLGIFLRDIGHVIMIIVQVLMFMTPIFYPITAVPEKLRWMFEISPIYHVVDDMRRIFIWGQLPSWNWLILNILLSSCIAILGYVWFQRTRGGFADVL</sequence>
<proteinExistence type="inferred from homology"/>
<accession>L0F575</accession>
<organism evidence="10 11">
    <name type="scientific">Desulfitobacterium dichloroeliminans (strain LMG P-21439 / DCA1)</name>
    <dbReference type="NCBI Taxonomy" id="871963"/>
    <lineage>
        <taxon>Bacteria</taxon>
        <taxon>Bacillati</taxon>
        <taxon>Bacillota</taxon>
        <taxon>Clostridia</taxon>
        <taxon>Eubacteriales</taxon>
        <taxon>Desulfitobacteriaceae</taxon>
        <taxon>Desulfitobacterium</taxon>
    </lineage>
</organism>
<dbReference type="PROSITE" id="PS51012">
    <property type="entry name" value="ABC_TM2"/>
    <property type="match status" value="1"/>
</dbReference>
<dbReference type="KEGG" id="ddl:Desdi_1490"/>
<dbReference type="eggNOG" id="COG1682">
    <property type="taxonomic scope" value="Bacteria"/>
</dbReference>
<feature type="transmembrane region" description="Helical" evidence="8">
    <location>
        <begin position="128"/>
        <end position="161"/>
    </location>
</feature>
<feature type="transmembrane region" description="Helical" evidence="8">
    <location>
        <begin position="87"/>
        <end position="107"/>
    </location>
</feature>
<dbReference type="GO" id="GO:0005886">
    <property type="term" value="C:plasma membrane"/>
    <property type="evidence" value="ECO:0007669"/>
    <property type="project" value="UniProtKB-SubCell"/>
</dbReference>
<dbReference type="PANTHER" id="PTHR30413:SF10">
    <property type="entry name" value="CAPSULE POLYSACCHARIDE EXPORT INNER-MEMBRANE PROTEIN CTRC"/>
    <property type="match status" value="1"/>
</dbReference>
<dbReference type="InterPro" id="IPR047817">
    <property type="entry name" value="ABC2_TM_bact-type"/>
</dbReference>
<name>L0F575_DESDL</name>
<evidence type="ECO:0000256" key="3">
    <source>
        <dbReference type="ARBA" id="ARBA00022448"/>
    </source>
</evidence>
<evidence type="ECO:0000256" key="2">
    <source>
        <dbReference type="ARBA" id="ARBA00007783"/>
    </source>
</evidence>
<dbReference type="Proteomes" id="UP000010797">
    <property type="component" value="Chromosome"/>
</dbReference>
<evidence type="ECO:0000256" key="5">
    <source>
        <dbReference type="ARBA" id="ARBA00022692"/>
    </source>
</evidence>
<feature type="domain" description="ABC transmembrane type-2" evidence="9">
    <location>
        <begin position="51"/>
        <end position="276"/>
    </location>
</feature>
<dbReference type="GO" id="GO:0140359">
    <property type="term" value="F:ABC-type transporter activity"/>
    <property type="evidence" value="ECO:0007669"/>
    <property type="project" value="InterPro"/>
</dbReference>
<keyword evidence="11" id="KW-1185">Reference proteome</keyword>
<evidence type="ECO:0000256" key="6">
    <source>
        <dbReference type="ARBA" id="ARBA00022989"/>
    </source>
</evidence>
<evidence type="ECO:0000256" key="8">
    <source>
        <dbReference type="RuleBase" id="RU361157"/>
    </source>
</evidence>
<feature type="transmembrane region" description="Helical" evidence="8">
    <location>
        <begin position="167"/>
        <end position="187"/>
    </location>
</feature>
<dbReference type="RefSeq" id="WP_015261977.1">
    <property type="nucleotide sequence ID" value="NC_019903.1"/>
</dbReference>
<evidence type="ECO:0000256" key="7">
    <source>
        <dbReference type="ARBA" id="ARBA00023136"/>
    </source>
</evidence>
<comment type="subcellular location">
    <subcellularLocation>
        <location evidence="1 8">Cell membrane</location>
        <topology evidence="1 8">Multi-pass membrane protein</topology>
    </subcellularLocation>
</comment>
<feature type="transmembrane region" description="Helical" evidence="8">
    <location>
        <begin position="252"/>
        <end position="273"/>
    </location>
</feature>
<keyword evidence="6 8" id="KW-1133">Transmembrane helix</keyword>
<keyword evidence="5 8" id="KW-0812">Transmembrane</keyword>
<gene>
    <name evidence="10" type="ordered locus">Desdi_1490</name>
</gene>
<evidence type="ECO:0000256" key="4">
    <source>
        <dbReference type="ARBA" id="ARBA00022475"/>
    </source>
</evidence>
<evidence type="ECO:0000256" key="1">
    <source>
        <dbReference type="ARBA" id="ARBA00004651"/>
    </source>
</evidence>
<reference evidence="11" key="1">
    <citation type="submission" date="2012-02" db="EMBL/GenBank/DDBJ databases">
        <title>Complete sequence of Desulfitobacterium dichloroeliminans LMG P-21439.</title>
        <authorList>
            <person name="Lucas S."/>
            <person name="Han J."/>
            <person name="Lapidus A."/>
            <person name="Cheng J.-F."/>
            <person name="Goodwin L."/>
            <person name="Pitluck S."/>
            <person name="Peters L."/>
            <person name="Ovchinnikova G."/>
            <person name="Teshima H."/>
            <person name="Detter J.C."/>
            <person name="Han C."/>
            <person name="Tapia R."/>
            <person name="Land M."/>
            <person name="Hauser L."/>
            <person name="Kyrpides N."/>
            <person name="Ivanova N."/>
            <person name="Pagani I."/>
            <person name="Kruse T."/>
            <person name="de Vos W.M."/>
            <person name="Boon N."/>
            <person name="Smidt H."/>
            <person name="Woyke T."/>
        </authorList>
    </citation>
    <scope>NUCLEOTIDE SEQUENCE [LARGE SCALE GENOMIC DNA]</scope>
    <source>
        <strain evidence="11">LMG P-21439 / DCA1</strain>
    </source>
</reference>
<feature type="transmembrane region" description="Helical" evidence="8">
    <location>
        <begin position="199"/>
        <end position="217"/>
    </location>
</feature>
<keyword evidence="3 8" id="KW-0813">Transport</keyword>
<dbReference type="Pfam" id="PF01061">
    <property type="entry name" value="ABC2_membrane"/>
    <property type="match status" value="1"/>
</dbReference>
<dbReference type="InterPro" id="IPR013525">
    <property type="entry name" value="ABC2_TM"/>
</dbReference>
<keyword evidence="4 8" id="KW-1003">Cell membrane</keyword>
<evidence type="ECO:0000313" key="10">
    <source>
        <dbReference type="EMBL" id="AGA68984.1"/>
    </source>
</evidence>
<protein>
    <recommendedName>
        <fullName evidence="8">Transport permease protein</fullName>
    </recommendedName>
</protein>
<keyword evidence="7 8" id="KW-0472">Membrane</keyword>
<dbReference type="STRING" id="871963.Desdi_1490"/>
<feature type="transmembrane region" description="Helical" evidence="8">
    <location>
        <begin position="50"/>
        <end position="75"/>
    </location>
</feature>
<comment type="similarity">
    <text evidence="2 8">Belongs to the ABC-2 integral membrane protein family.</text>
</comment>
<dbReference type="HOGENOM" id="CLU_060703_1_1_9"/>
<dbReference type="EMBL" id="CP003344">
    <property type="protein sequence ID" value="AGA68984.1"/>
    <property type="molecule type" value="Genomic_DNA"/>
</dbReference>
<dbReference type="GO" id="GO:0015920">
    <property type="term" value="P:lipopolysaccharide transport"/>
    <property type="evidence" value="ECO:0007669"/>
    <property type="project" value="TreeGrafter"/>
</dbReference>